<keyword evidence="1" id="KW-0418">Kinase</keyword>
<accession>A0A5K1JUL0</accession>
<gene>
    <name evidence="1" type="primary">Q4HYC1</name>
</gene>
<name>A0A5K1JUL0_9APHY</name>
<dbReference type="GO" id="GO:0016787">
    <property type="term" value="F:hydrolase activity"/>
    <property type="evidence" value="ECO:0007669"/>
    <property type="project" value="UniProtKB-KW"/>
</dbReference>
<keyword evidence="1" id="KW-0378">Hydrolase</keyword>
<dbReference type="AlphaFoldDB" id="A0A5K1JUL0"/>
<reference evidence="1" key="1">
    <citation type="submission" date="2019-10" db="EMBL/GenBank/DDBJ databases">
        <authorList>
            <person name="Nor Muhammad N."/>
        </authorList>
    </citation>
    <scope>NUCLEOTIDE SEQUENCE</scope>
</reference>
<dbReference type="GO" id="GO:0004674">
    <property type="term" value="F:protein serine/threonine kinase activity"/>
    <property type="evidence" value="ECO:0007669"/>
    <property type="project" value="UniProtKB-KW"/>
</dbReference>
<protein>
    <submittedName>
        <fullName evidence="1">EKC/KEOPS complex subunit BUD32 (EC))</fullName>
        <ecNumber evidence="1">2.7.11.1</ecNumber>
        <ecNumber evidence="1">3.6.-.-</ecNumber>
    </submittedName>
</protein>
<sequence>MGGGEGPEDEEGVVDVSTLADTFLMHVRALDHTARVDSSFEEMYRFLDGRLDDDDLRLFARQYSETTRIARVRGDREEFFAMLHMYLRKSRRVEEAEEMHVQDPSRATQAEWWARREEREEARKRLSTWIELFVNSLEELRHVVDHGVYWDGHMQP</sequence>
<evidence type="ECO:0000313" key="1">
    <source>
        <dbReference type="EMBL" id="VWO95424.1"/>
    </source>
</evidence>
<keyword evidence="1" id="KW-0808">Transferase</keyword>
<dbReference type="EC" id="2.7.11.1" evidence="1"/>
<organism evidence="1">
    <name type="scientific">Ganoderma boninense</name>
    <dbReference type="NCBI Taxonomy" id="34458"/>
    <lineage>
        <taxon>Eukaryota</taxon>
        <taxon>Fungi</taxon>
        <taxon>Dikarya</taxon>
        <taxon>Basidiomycota</taxon>
        <taxon>Agaricomycotina</taxon>
        <taxon>Agaricomycetes</taxon>
        <taxon>Polyporales</taxon>
        <taxon>Polyporaceae</taxon>
        <taxon>Ganoderma</taxon>
    </lineage>
</organism>
<dbReference type="EMBL" id="LR724808">
    <property type="protein sequence ID" value="VWO95424.1"/>
    <property type="molecule type" value="Genomic_DNA"/>
</dbReference>
<keyword evidence="1" id="KW-0723">Serine/threonine-protein kinase</keyword>
<dbReference type="EC" id="3.6.-.-" evidence="1"/>
<proteinExistence type="predicted"/>